<organism evidence="2 3">
    <name type="scientific">Pseudaminobacter salicylatoxidans</name>
    <dbReference type="NCBI Taxonomy" id="93369"/>
    <lineage>
        <taxon>Bacteria</taxon>
        <taxon>Pseudomonadati</taxon>
        <taxon>Pseudomonadota</taxon>
        <taxon>Alphaproteobacteria</taxon>
        <taxon>Hyphomicrobiales</taxon>
        <taxon>Phyllobacteriaceae</taxon>
        <taxon>Pseudaminobacter</taxon>
    </lineage>
</organism>
<comment type="caution">
    <text evidence="2">The sequence shown here is derived from an EMBL/GenBank/DDBJ whole genome shotgun (WGS) entry which is preliminary data.</text>
</comment>
<dbReference type="Pfam" id="PF01814">
    <property type="entry name" value="Hemerythrin"/>
    <property type="match status" value="1"/>
</dbReference>
<proteinExistence type="predicted"/>
<name>A0A316C240_PSESE</name>
<dbReference type="OrthoDB" id="8282715at2"/>
<protein>
    <submittedName>
        <fullName evidence="2">Hemerythrin HHE cation binding domain-containing protein</fullName>
    </submittedName>
</protein>
<evidence type="ECO:0000313" key="2">
    <source>
        <dbReference type="EMBL" id="PWJ81008.1"/>
    </source>
</evidence>
<feature type="domain" description="Hemerythrin-like" evidence="1">
    <location>
        <begin position="29"/>
        <end position="159"/>
    </location>
</feature>
<keyword evidence="3" id="KW-1185">Reference proteome</keyword>
<dbReference type="Gene3D" id="1.20.120.520">
    <property type="entry name" value="nmb1532 protein domain like"/>
    <property type="match status" value="1"/>
</dbReference>
<dbReference type="Proteomes" id="UP000245396">
    <property type="component" value="Unassembled WGS sequence"/>
</dbReference>
<gene>
    <name evidence="2" type="ORF">C7441_111129</name>
</gene>
<sequence>MGYRLRRTEDALLPPVLYGGEGQLPISETFALLHGEKLAICDELEEIADSLPEGLDRDRCLSVSRRLEPLVQAVHVYEEQVLFPACLEAAGHAAHARELVARLKAEHIEDAEFAAELCEGLRRIGEGLAPLNVEALAYMLRGFFAGVRRHIATEREAMLSLSGATA</sequence>
<accession>A0A316C240</accession>
<dbReference type="AlphaFoldDB" id="A0A316C240"/>
<reference evidence="2 3" key="1">
    <citation type="submission" date="2018-05" db="EMBL/GenBank/DDBJ databases">
        <title>Genomic Encyclopedia of Type Strains, Phase IV (KMG-IV): sequencing the most valuable type-strain genomes for metagenomic binning, comparative biology and taxonomic classification.</title>
        <authorList>
            <person name="Goeker M."/>
        </authorList>
    </citation>
    <scope>NUCLEOTIDE SEQUENCE [LARGE SCALE GENOMIC DNA]</scope>
    <source>
        <strain evidence="2 3">DSM 6986</strain>
    </source>
</reference>
<dbReference type="STRING" id="1192868.GCA_000304395_02298"/>
<dbReference type="EMBL" id="QGGG01000011">
    <property type="protein sequence ID" value="PWJ81008.1"/>
    <property type="molecule type" value="Genomic_DNA"/>
</dbReference>
<dbReference type="InterPro" id="IPR012312">
    <property type="entry name" value="Hemerythrin-like"/>
</dbReference>
<evidence type="ECO:0000259" key="1">
    <source>
        <dbReference type="Pfam" id="PF01814"/>
    </source>
</evidence>
<evidence type="ECO:0000313" key="3">
    <source>
        <dbReference type="Proteomes" id="UP000245396"/>
    </source>
</evidence>